<evidence type="ECO:0000256" key="1">
    <source>
        <dbReference type="SAM" id="MobiDB-lite"/>
    </source>
</evidence>
<dbReference type="HOGENOM" id="CLU_3205671_0_0_11"/>
<protein>
    <submittedName>
        <fullName evidence="2">Uncharacterized protein</fullName>
    </submittedName>
</protein>
<accession>G8WYI3</accession>
<evidence type="ECO:0000313" key="2">
    <source>
        <dbReference type="EMBL" id="AEW98115.1"/>
    </source>
</evidence>
<proteinExistence type="predicted"/>
<dbReference type="KEGG" id="sct:SCAT_5741"/>
<evidence type="ECO:0000313" key="3">
    <source>
        <dbReference type="Proteomes" id="UP000007842"/>
    </source>
</evidence>
<accession>F8JUV3</accession>
<keyword evidence="3" id="KW-1185">Reference proteome</keyword>
<dbReference type="RefSeq" id="WP_014146442.1">
    <property type="nucleotide sequence ID" value="NC_016111.1"/>
</dbReference>
<feature type="region of interest" description="Disordered" evidence="1">
    <location>
        <begin position="1"/>
        <end position="45"/>
    </location>
</feature>
<dbReference type="KEGG" id="scy:SCATT_57440"/>
<name>F8JUV3_STREN</name>
<gene>
    <name evidence="2" type="ordered locus">SCATT_57440</name>
</gene>
<sequence>MAERSVLRSHQQTPLPLDISDLSRAVNGANTPVDGGRNAPSAHGY</sequence>
<dbReference type="AlphaFoldDB" id="F8JUV3"/>
<dbReference type="PATRIC" id="fig|1003195.11.peg.7153"/>
<organism evidence="2 3">
    <name type="scientific">Streptantibioticus cattleyicolor (strain ATCC 35852 / DSM 46488 / JCM 4925 / NBRC 14057 / NRRL 8057)</name>
    <name type="common">Streptomyces cattleya</name>
    <dbReference type="NCBI Taxonomy" id="1003195"/>
    <lineage>
        <taxon>Bacteria</taxon>
        <taxon>Bacillati</taxon>
        <taxon>Actinomycetota</taxon>
        <taxon>Actinomycetes</taxon>
        <taxon>Kitasatosporales</taxon>
        <taxon>Streptomycetaceae</taxon>
        <taxon>Streptantibioticus</taxon>
    </lineage>
</organism>
<dbReference type="EMBL" id="CP003219">
    <property type="protein sequence ID" value="AEW98115.1"/>
    <property type="molecule type" value="Genomic_DNA"/>
</dbReference>
<dbReference type="Proteomes" id="UP000007842">
    <property type="component" value="Chromosome"/>
</dbReference>
<reference evidence="3" key="1">
    <citation type="submission" date="2011-12" db="EMBL/GenBank/DDBJ databases">
        <title>Complete genome sequence of Streptomyces cattleya strain DSM 46488.</title>
        <authorList>
            <person name="Ou H.-Y."/>
            <person name="Li P."/>
            <person name="Zhao C."/>
            <person name="O'Hagan D."/>
            <person name="Deng Z."/>
        </authorList>
    </citation>
    <scope>NUCLEOTIDE SEQUENCE [LARGE SCALE GENOMIC DNA]</scope>
    <source>
        <strain evidence="3">ATCC 35852 / DSM 46488 / JCM 4925 / NBRC 14057 / NRRL 8057</strain>
    </source>
</reference>